<keyword evidence="1" id="KW-1133">Transmembrane helix</keyword>
<keyword evidence="1" id="KW-0472">Membrane</keyword>
<evidence type="ECO:0000313" key="3">
    <source>
        <dbReference type="Proteomes" id="UP001218362"/>
    </source>
</evidence>
<feature type="transmembrane region" description="Helical" evidence="1">
    <location>
        <begin position="55"/>
        <end position="76"/>
    </location>
</feature>
<evidence type="ECO:0000256" key="1">
    <source>
        <dbReference type="SAM" id="Phobius"/>
    </source>
</evidence>
<accession>A0AAJ6BNG2</accession>
<dbReference type="EMBL" id="CP119316">
    <property type="protein sequence ID" value="WEK45593.1"/>
    <property type="molecule type" value="Genomic_DNA"/>
</dbReference>
<protein>
    <submittedName>
        <fullName evidence="2">DUF4112 domain-containing protein</fullName>
    </submittedName>
</protein>
<evidence type="ECO:0000313" key="2">
    <source>
        <dbReference type="EMBL" id="WEK45593.1"/>
    </source>
</evidence>
<dbReference type="Pfam" id="PF13430">
    <property type="entry name" value="DUF4112"/>
    <property type="match status" value="1"/>
</dbReference>
<dbReference type="AlphaFoldDB" id="A0AAJ6BNG2"/>
<feature type="transmembrane region" description="Helical" evidence="1">
    <location>
        <begin position="96"/>
        <end position="116"/>
    </location>
</feature>
<reference evidence="2" key="1">
    <citation type="submission" date="2023-03" db="EMBL/GenBank/DDBJ databases">
        <title>Andean soil-derived lignocellulolytic bacterial consortium as a source of novel taxa and putative plastic-active enzymes.</title>
        <authorList>
            <person name="Diaz-Garcia L."/>
            <person name="Chuvochina M."/>
            <person name="Feuerriegel G."/>
            <person name="Bunk B."/>
            <person name="Sproer C."/>
            <person name="Streit W.R."/>
            <person name="Rodriguez L.M."/>
            <person name="Overmann J."/>
            <person name="Jimenez D.J."/>
        </authorList>
    </citation>
    <scope>NUCLEOTIDE SEQUENCE</scope>
    <source>
        <strain evidence="2">MAG 26</strain>
    </source>
</reference>
<dbReference type="PANTHER" id="PTHR35519">
    <property type="entry name" value="MEMBRANE PROTEINS"/>
    <property type="match status" value="1"/>
</dbReference>
<organism evidence="2 3">
    <name type="scientific">Candidatus Andeanibacterium colombiense</name>
    <dbReference type="NCBI Taxonomy" id="3121345"/>
    <lineage>
        <taxon>Bacteria</taxon>
        <taxon>Pseudomonadati</taxon>
        <taxon>Pseudomonadota</taxon>
        <taxon>Alphaproteobacteria</taxon>
        <taxon>Sphingomonadales</taxon>
        <taxon>Sphingomonadaceae</taxon>
        <taxon>Candidatus Andeanibacterium</taxon>
    </lineage>
</organism>
<gene>
    <name evidence="2" type="ORF">P0Y56_11185</name>
</gene>
<proteinExistence type="predicted"/>
<dbReference type="KEGG" id="acob:P0Y56_11185"/>
<dbReference type="InterPro" id="IPR025187">
    <property type="entry name" value="DUF4112"/>
</dbReference>
<dbReference type="PANTHER" id="PTHR35519:SF2">
    <property type="entry name" value="PH DOMAIN PROTEIN"/>
    <property type="match status" value="1"/>
</dbReference>
<sequence length="142" mass="15621">MNQGSTPAARPRPIGIDLPLGTDPAAVRQRIEAMEMLLERAVTIPLIHRKVGLDAIAGLVPVLGDVLTALMGSYLIWEARNLGLPKWKLIRMAGNIAFDTAIGFVPLAGDLFDFLFRSNSRNLKIIRKHLDKHHPATRVIEG</sequence>
<keyword evidence="1" id="KW-0812">Transmembrane</keyword>
<dbReference type="Proteomes" id="UP001218362">
    <property type="component" value="Chromosome"/>
</dbReference>
<name>A0AAJ6BNG2_9SPHN</name>